<organism evidence="1 2">
    <name type="scientific">Euphydryas editha</name>
    <name type="common">Edith's checkerspot</name>
    <dbReference type="NCBI Taxonomy" id="104508"/>
    <lineage>
        <taxon>Eukaryota</taxon>
        <taxon>Metazoa</taxon>
        <taxon>Ecdysozoa</taxon>
        <taxon>Arthropoda</taxon>
        <taxon>Hexapoda</taxon>
        <taxon>Insecta</taxon>
        <taxon>Pterygota</taxon>
        <taxon>Neoptera</taxon>
        <taxon>Endopterygota</taxon>
        <taxon>Lepidoptera</taxon>
        <taxon>Glossata</taxon>
        <taxon>Ditrysia</taxon>
        <taxon>Papilionoidea</taxon>
        <taxon>Nymphalidae</taxon>
        <taxon>Nymphalinae</taxon>
        <taxon>Euphydryas</taxon>
    </lineage>
</organism>
<sequence>MEHRKNVPVDQLTYAAQMSHRAMGNNDVARVIKDITKSPTRAAKFRKAAVIGSNTTTTTKHTPEDALMIYTEADLTMSQYEVIHQANKDIYPCYSYLQKAKLDCYPPKNVSESIAEVKLQDLLDHTTLRLCKYLEPVLRQCTLDENNEFTLMYKWGCDGSNQKQYKQKFEEEGNSDANIFLSSLVPLRLMCGNQIIWQNPQPSSPRFCRPIRIRFIKENKDVTNEEIQYIDNQAQDLEVTVVNANVKIKHVLFPTMVDGKVCNAATATTSTLHCYICGKTSKDFNDLSSTKPKRTETIKFRLSILHARIRFFEFCLHLSYKLIAKVHKSRINDENDKEKIQMAKVKIQKEFKDKLDLLVDIPKVGYGNTNDGNTSRRFFENEDVAASITGINVELIKKFKIILEVLSSGFEIDLEKFSSFTMSTAKMYVDLYSWQPMSPTVHKILVHSSSVIAHALLPIGQLSKEAAEARNKHFRQYRESYSRKFSRRECNEDVDVSKLTGYLK</sequence>
<dbReference type="AlphaFoldDB" id="A0AAU9VEQ6"/>
<proteinExistence type="predicted"/>
<accession>A0AAU9VEQ6</accession>
<protein>
    <submittedName>
        <fullName evidence="1">Uncharacterized protein</fullName>
    </submittedName>
</protein>
<dbReference type="Proteomes" id="UP001153954">
    <property type="component" value="Unassembled WGS sequence"/>
</dbReference>
<keyword evidence="2" id="KW-1185">Reference proteome</keyword>
<name>A0AAU9VEQ6_EUPED</name>
<gene>
    <name evidence="1" type="ORF">EEDITHA_LOCUS22763</name>
</gene>
<evidence type="ECO:0000313" key="2">
    <source>
        <dbReference type="Proteomes" id="UP001153954"/>
    </source>
</evidence>
<dbReference type="EMBL" id="CAKOGL010000043">
    <property type="protein sequence ID" value="CAH2108863.1"/>
    <property type="molecule type" value="Genomic_DNA"/>
</dbReference>
<reference evidence="1" key="1">
    <citation type="submission" date="2022-03" db="EMBL/GenBank/DDBJ databases">
        <authorList>
            <person name="Tunstrom K."/>
        </authorList>
    </citation>
    <scope>NUCLEOTIDE SEQUENCE</scope>
</reference>
<comment type="caution">
    <text evidence="1">The sequence shown here is derived from an EMBL/GenBank/DDBJ whole genome shotgun (WGS) entry which is preliminary data.</text>
</comment>
<evidence type="ECO:0000313" key="1">
    <source>
        <dbReference type="EMBL" id="CAH2108863.1"/>
    </source>
</evidence>